<evidence type="ECO:0000313" key="2">
    <source>
        <dbReference type="Proteomes" id="UP000242930"/>
    </source>
</evidence>
<accession>A0A1H6Z1X3</accession>
<name>A0A1H6Z1X3_9PSED</name>
<gene>
    <name evidence="1" type="ORF">SAMN05216201_10984</name>
</gene>
<organism evidence="1 2">
    <name type="scientific">Pseudomonas linyingensis</name>
    <dbReference type="NCBI Taxonomy" id="915471"/>
    <lineage>
        <taxon>Bacteria</taxon>
        <taxon>Pseudomonadati</taxon>
        <taxon>Pseudomonadota</taxon>
        <taxon>Gammaproteobacteria</taxon>
        <taxon>Pseudomonadales</taxon>
        <taxon>Pseudomonadaceae</taxon>
        <taxon>Pseudomonas</taxon>
    </lineage>
</organism>
<dbReference type="EMBL" id="FNZE01000009">
    <property type="protein sequence ID" value="SEJ46656.1"/>
    <property type="molecule type" value="Genomic_DNA"/>
</dbReference>
<protein>
    <submittedName>
        <fullName evidence="1">Uncharacterized protein</fullName>
    </submittedName>
</protein>
<evidence type="ECO:0000313" key="1">
    <source>
        <dbReference type="EMBL" id="SEJ46656.1"/>
    </source>
</evidence>
<dbReference type="Proteomes" id="UP000242930">
    <property type="component" value="Unassembled WGS sequence"/>
</dbReference>
<dbReference type="AlphaFoldDB" id="A0A1H6Z1X3"/>
<reference evidence="2" key="1">
    <citation type="submission" date="2016-10" db="EMBL/GenBank/DDBJ databases">
        <authorList>
            <person name="Varghese N."/>
            <person name="Submissions S."/>
        </authorList>
    </citation>
    <scope>NUCLEOTIDE SEQUENCE [LARGE SCALE GENOMIC DNA]</scope>
    <source>
        <strain evidence="2">LMG 25967</strain>
    </source>
</reference>
<dbReference type="RefSeq" id="WP_170847755.1">
    <property type="nucleotide sequence ID" value="NZ_FNZE01000009.1"/>
</dbReference>
<proteinExistence type="predicted"/>
<sequence>MFKECLRQARGRARDQLEQHGDPAVIYRLQGRAAALAELLEEIENSREVAREQAQRGQ</sequence>
<keyword evidence="2" id="KW-1185">Reference proteome</keyword>
<dbReference type="STRING" id="915471.SAMN05216201_10984"/>